<dbReference type="STRING" id="655863.F0XG34"/>
<dbReference type="Proteomes" id="UP000007796">
    <property type="component" value="Unassembled WGS sequence"/>
</dbReference>
<gene>
    <name evidence="3" type="ORF">CMQ_5399</name>
</gene>
<dbReference type="AlphaFoldDB" id="F0XG34"/>
<keyword evidence="4" id="KW-1185">Reference proteome</keyword>
<feature type="region of interest" description="Disordered" evidence="1">
    <location>
        <begin position="369"/>
        <end position="390"/>
    </location>
</feature>
<dbReference type="RefSeq" id="XP_014172831.1">
    <property type="nucleotide sequence ID" value="XM_014317356.1"/>
</dbReference>
<protein>
    <recommendedName>
        <fullName evidence="2">JmjC domain-containing protein</fullName>
    </recommendedName>
</protein>
<organism evidence="4">
    <name type="scientific">Grosmannia clavigera (strain kw1407 / UAMH 11150)</name>
    <name type="common">Blue stain fungus</name>
    <name type="synonym">Graphiocladiella clavigera</name>
    <dbReference type="NCBI Taxonomy" id="655863"/>
    <lineage>
        <taxon>Eukaryota</taxon>
        <taxon>Fungi</taxon>
        <taxon>Dikarya</taxon>
        <taxon>Ascomycota</taxon>
        <taxon>Pezizomycotina</taxon>
        <taxon>Sordariomycetes</taxon>
        <taxon>Sordariomycetidae</taxon>
        <taxon>Ophiostomatales</taxon>
        <taxon>Ophiostomataceae</taxon>
        <taxon>Leptographium</taxon>
    </lineage>
</organism>
<sequence>MAASGYFSPGAPTNSQSTAADRTGALENWQTRAANQPRRQSNHYLPSKRCLDSWQSGDLISASAPDTAPGKASRKARTTTLLAGCDLYNPETPWGTLGVAYDPTSPYWTWQASLVPSATPPIYPGNDDGIFEKLRAAAALVSQNANFEPDMRKENLETCSDDILRLLRDISEADPLADGIEPKIESNEDSSSVPAAGEGGAYRTTPIDGLASSGISSRMTRKASRKSVRVADGERGPKAVQKTNGESSRRPTMPRPSDPNGRIDKVLRCCPVEVPSILHMILDRTGDKLDPRMVEQYSGHVDKLCDKHLEKYRHLKNSMAHNRLSLSCPEAAQIATPVLSIARLQTTALSPPGAPPLAVMRQASSHVWSPDVPTLTTEHPARKKRRTPGDLHRTARIPKAVGRSSVRPVPNVIRDSQYRKQVLWEIQERLARAATGEGEQQFRTHGEVTNRIVFDLLSVAKQPNASPDHGPMDVHFLTGEEARAMLDVGSPMEPVVTEKEQMFRWQPRRRPIAELFRRMENLDRRVSVQVPSLNCMGDSFESRGLEQVRDRFLGGVACSGTGTSSGDGNETDDPWNILDLRSPIPAAVLPQFLTCENCQLLPRLRDEVLNPDRAERDTATRTQWNEWRDVLEWVLLSQGGHNTSPHTDSHGLATWITVQEGLFGYGWLSRPTPEEREGWMADPHGFTGGHWCYLVLEPGQTVFFNSGTVHFVFRLRSEHTLALGGHILQWTGIERWLQIVAAQMRNPHITNEDMEWSAPKYVRIVARLVEMRLRNGRVTEMGGEAAMRRLLAMLKVRSGELAL</sequence>
<feature type="compositionally biased region" description="Polar residues" evidence="1">
    <location>
        <begin position="28"/>
        <end position="44"/>
    </location>
</feature>
<name>F0XG34_GROCL</name>
<dbReference type="GeneID" id="25978716"/>
<feature type="region of interest" description="Disordered" evidence="1">
    <location>
        <begin position="178"/>
        <end position="264"/>
    </location>
</feature>
<feature type="domain" description="JmjC" evidence="2">
    <location>
        <begin position="612"/>
        <end position="744"/>
    </location>
</feature>
<evidence type="ECO:0000313" key="3">
    <source>
        <dbReference type="EMBL" id="EFX03349.1"/>
    </source>
</evidence>
<dbReference type="EMBL" id="GL629767">
    <property type="protein sequence ID" value="EFX03349.1"/>
    <property type="molecule type" value="Genomic_DNA"/>
</dbReference>
<accession>F0XG34</accession>
<dbReference type="InterPro" id="IPR003347">
    <property type="entry name" value="JmjC_dom"/>
</dbReference>
<evidence type="ECO:0000259" key="2">
    <source>
        <dbReference type="PROSITE" id="PS51184"/>
    </source>
</evidence>
<feature type="region of interest" description="Disordered" evidence="1">
    <location>
        <begin position="1"/>
        <end position="46"/>
    </location>
</feature>
<dbReference type="SUPFAM" id="SSF51197">
    <property type="entry name" value="Clavaminate synthase-like"/>
    <property type="match status" value="1"/>
</dbReference>
<dbReference type="eggNOG" id="ENOG502SJ66">
    <property type="taxonomic scope" value="Eukaryota"/>
</dbReference>
<dbReference type="OrthoDB" id="5077844at2759"/>
<dbReference type="Gene3D" id="2.60.120.650">
    <property type="entry name" value="Cupin"/>
    <property type="match status" value="1"/>
</dbReference>
<evidence type="ECO:0000256" key="1">
    <source>
        <dbReference type="SAM" id="MobiDB-lite"/>
    </source>
</evidence>
<dbReference type="InParanoid" id="F0XG34"/>
<feature type="compositionally biased region" description="Polar residues" evidence="1">
    <location>
        <begin position="11"/>
        <end position="20"/>
    </location>
</feature>
<dbReference type="PROSITE" id="PS51184">
    <property type="entry name" value="JMJC"/>
    <property type="match status" value="1"/>
</dbReference>
<reference evidence="3 4" key="1">
    <citation type="journal article" date="2011" name="Proc. Natl. Acad. Sci. U.S.A.">
        <title>Genome and transcriptome analyses of the mountain pine beetle-fungal symbiont Grosmannia clavigera, a lodgepole pine pathogen.</title>
        <authorList>
            <person name="DiGuistini S."/>
            <person name="Wang Y."/>
            <person name="Liao N.Y."/>
            <person name="Taylor G."/>
            <person name="Tanguay P."/>
            <person name="Feau N."/>
            <person name="Henrissat B."/>
            <person name="Chan S.K."/>
            <person name="Hesse-Orce U."/>
            <person name="Alamouti S.M."/>
            <person name="Tsui C.K.M."/>
            <person name="Docking R.T."/>
            <person name="Levasseur A."/>
            <person name="Haridas S."/>
            <person name="Robertson G."/>
            <person name="Birol I."/>
            <person name="Holt R.A."/>
            <person name="Marra M.A."/>
            <person name="Hamelin R.C."/>
            <person name="Hirst M."/>
            <person name="Jones S.J.M."/>
            <person name="Bohlmann J."/>
            <person name="Breuil C."/>
        </authorList>
    </citation>
    <scope>NUCLEOTIDE SEQUENCE [LARGE SCALE GENOMIC DNA]</scope>
    <source>
        <strain evidence="4">kw1407 / UAMH 11150</strain>
    </source>
</reference>
<dbReference type="HOGENOM" id="CLU_350558_0_0_1"/>
<feature type="compositionally biased region" description="Basic residues" evidence="1">
    <location>
        <begin position="219"/>
        <end position="228"/>
    </location>
</feature>
<proteinExistence type="predicted"/>
<evidence type="ECO:0000313" key="4">
    <source>
        <dbReference type="Proteomes" id="UP000007796"/>
    </source>
</evidence>